<keyword evidence="2" id="KW-1185">Reference proteome</keyword>
<dbReference type="Proteomes" id="UP001255185">
    <property type="component" value="Unassembled WGS sequence"/>
</dbReference>
<comment type="caution">
    <text evidence="1">The sequence shown here is derived from an EMBL/GenBank/DDBJ whole genome shotgun (WGS) entry which is preliminary data.</text>
</comment>
<sequence length="58" mass="6431">MPSVVEWVRIGVPILSFWKNGLPHSPDGCYYPFVAGFAIKDSGIQQEYGLFSAQAIRS</sequence>
<name>A0ABU1TPJ9_9FLAO</name>
<proteinExistence type="predicted"/>
<reference evidence="1 2" key="1">
    <citation type="submission" date="2023-07" db="EMBL/GenBank/DDBJ databases">
        <title>Sorghum-associated microbial communities from plants grown in Nebraska, USA.</title>
        <authorList>
            <person name="Schachtman D."/>
        </authorList>
    </citation>
    <scope>NUCLEOTIDE SEQUENCE [LARGE SCALE GENOMIC DNA]</scope>
    <source>
        <strain evidence="1 2">3773</strain>
    </source>
</reference>
<gene>
    <name evidence="1" type="ORF">J2X31_001840</name>
</gene>
<dbReference type="RefSeq" id="WP_310026161.1">
    <property type="nucleotide sequence ID" value="NZ_JAVDVI010000007.1"/>
</dbReference>
<accession>A0ABU1TPJ9</accession>
<organism evidence="1 2">
    <name type="scientific">Flavobacterium arsenatis</name>
    <dbReference type="NCBI Taxonomy" id="1484332"/>
    <lineage>
        <taxon>Bacteria</taxon>
        <taxon>Pseudomonadati</taxon>
        <taxon>Bacteroidota</taxon>
        <taxon>Flavobacteriia</taxon>
        <taxon>Flavobacteriales</taxon>
        <taxon>Flavobacteriaceae</taxon>
        <taxon>Flavobacterium</taxon>
    </lineage>
</organism>
<dbReference type="EMBL" id="JAVDVI010000007">
    <property type="protein sequence ID" value="MDR6967826.1"/>
    <property type="molecule type" value="Genomic_DNA"/>
</dbReference>
<protein>
    <submittedName>
        <fullName evidence="1">Uncharacterized protein</fullName>
    </submittedName>
</protein>
<evidence type="ECO:0000313" key="2">
    <source>
        <dbReference type="Proteomes" id="UP001255185"/>
    </source>
</evidence>
<evidence type="ECO:0000313" key="1">
    <source>
        <dbReference type="EMBL" id="MDR6967826.1"/>
    </source>
</evidence>